<dbReference type="SMART" id="SM00062">
    <property type="entry name" value="PBPb"/>
    <property type="match status" value="1"/>
</dbReference>
<evidence type="ECO:0000313" key="4">
    <source>
        <dbReference type="Proteomes" id="UP000183894"/>
    </source>
</evidence>
<reference evidence="3 4" key="1">
    <citation type="submission" date="2016-10" db="EMBL/GenBank/DDBJ databases">
        <authorList>
            <person name="de Groot N.N."/>
        </authorList>
    </citation>
    <scope>NUCLEOTIDE SEQUENCE [LARGE SCALE GENOMIC DNA]</scope>
    <source>
        <strain evidence="3 4">CDM_5</strain>
    </source>
</reference>
<proteinExistence type="predicted"/>
<dbReference type="EMBL" id="FOAD01000005">
    <property type="protein sequence ID" value="SEL49648.1"/>
    <property type="molecule type" value="Genomic_DNA"/>
</dbReference>
<protein>
    <submittedName>
        <fullName evidence="3">Amino acid ABC transporter substrate-binding protein, PAAT family</fullName>
    </submittedName>
</protein>
<dbReference type="Pfam" id="PF00497">
    <property type="entry name" value="SBP_bac_3"/>
    <property type="match status" value="1"/>
</dbReference>
<organism evidence="3 4">
    <name type="scientific">Haloferax larsenii</name>
    <dbReference type="NCBI Taxonomy" id="302484"/>
    <lineage>
        <taxon>Archaea</taxon>
        <taxon>Methanobacteriati</taxon>
        <taxon>Methanobacteriota</taxon>
        <taxon>Stenosarchaea group</taxon>
        <taxon>Halobacteria</taxon>
        <taxon>Halobacteriales</taxon>
        <taxon>Haloferacaceae</taxon>
        <taxon>Haloferax</taxon>
    </lineage>
</organism>
<dbReference type="AlphaFoldDB" id="A0A1H7QPI0"/>
<dbReference type="Proteomes" id="UP000183894">
    <property type="component" value="Unassembled WGS sequence"/>
</dbReference>
<sequence>MLISYSFSRFSGKFHQNKRESGDGPKKCYRRMCYLCLVMQRRTYLKGAAGAAATFTMAGCLGGGGGDTITIGSDIPYRPFEYRTTENELVGFDVDIAQAVFTDELGYEHEFQETSFDTIIGSLNNGNFRVIMSAMTITEDRTEEIDFSDPYFTAYQTAIVLNSSDISSKEDLRGVAVGVQKGTTGESAAKSLKEEFDGDLTIQSYDQVTGAFDALRNNQVSAVINDNTVNAEFAEQSDNVRFLEGTGAAEEQGKENAPPYLTFTVEEYGIGFRKDDDELREEVNGALQTIRDNGTYDEIYSKYFSG</sequence>
<keyword evidence="1" id="KW-0732">Signal</keyword>
<dbReference type="InterPro" id="IPR001638">
    <property type="entry name" value="Solute-binding_3/MltF_N"/>
</dbReference>
<dbReference type="PANTHER" id="PTHR35936:SF19">
    <property type="entry name" value="AMINO-ACID-BINDING PROTEIN YXEM-RELATED"/>
    <property type="match status" value="1"/>
</dbReference>
<gene>
    <name evidence="3" type="ORF">SAMN04488691_105103</name>
</gene>
<name>A0A1H7QPI0_HALLR</name>
<dbReference type="Gene3D" id="3.40.190.10">
    <property type="entry name" value="Periplasmic binding protein-like II"/>
    <property type="match status" value="2"/>
</dbReference>
<dbReference type="CDD" id="cd13624">
    <property type="entry name" value="PBP2_Arg_Lys_His"/>
    <property type="match status" value="1"/>
</dbReference>
<evidence type="ECO:0000259" key="2">
    <source>
        <dbReference type="SMART" id="SM00062"/>
    </source>
</evidence>
<dbReference type="SUPFAM" id="SSF53850">
    <property type="entry name" value="Periplasmic binding protein-like II"/>
    <property type="match status" value="1"/>
</dbReference>
<dbReference type="PANTHER" id="PTHR35936">
    <property type="entry name" value="MEMBRANE-BOUND LYTIC MUREIN TRANSGLYCOSYLASE F"/>
    <property type="match status" value="1"/>
</dbReference>
<evidence type="ECO:0000313" key="3">
    <source>
        <dbReference type="EMBL" id="SEL49648.1"/>
    </source>
</evidence>
<feature type="domain" description="Solute-binding protein family 3/N-terminal" evidence="2">
    <location>
        <begin position="68"/>
        <end position="306"/>
    </location>
</feature>
<evidence type="ECO:0000256" key="1">
    <source>
        <dbReference type="ARBA" id="ARBA00022729"/>
    </source>
</evidence>
<accession>A0A1H7QPI0</accession>